<evidence type="ECO:0000256" key="9">
    <source>
        <dbReference type="ARBA" id="ARBA00023160"/>
    </source>
</evidence>
<dbReference type="AlphaFoldDB" id="A0AAW0Y008"/>
<dbReference type="PANTHER" id="PTHR11157:SF17">
    <property type="entry name" value="ELONGATION OF VERY LONG CHAIN FATTY ACIDS PROTEIN 6"/>
    <property type="match status" value="1"/>
</dbReference>
<evidence type="ECO:0000256" key="10">
    <source>
        <dbReference type="RuleBase" id="RU361115"/>
    </source>
</evidence>
<protein>
    <recommendedName>
        <fullName evidence="10">Elongation of very long chain fatty acids protein</fullName>
        <ecNumber evidence="10">2.3.1.199</ecNumber>
    </recommendedName>
    <alternativeName>
        <fullName evidence="10">Very-long-chain 3-oxoacyl-CoA synthase</fullName>
    </alternativeName>
</protein>
<feature type="non-terminal residue" evidence="11">
    <location>
        <position position="1"/>
    </location>
</feature>
<gene>
    <name evidence="11" type="ORF">OTU49_015255</name>
</gene>
<organism evidence="11 12">
    <name type="scientific">Cherax quadricarinatus</name>
    <name type="common">Australian red claw crayfish</name>
    <dbReference type="NCBI Taxonomy" id="27406"/>
    <lineage>
        <taxon>Eukaryota</taxon>
        <taxon>Metazoa</taxon>
        <taxon>Ecdysozoa</taxon>
        <taxon>Arthropoda</taxon>
        <taxon>Crustacea</taxon>
        <taxon>Multicrustacea</taxon>
        <taxon>Malacostraca</taxon>
        <taxon>Eumalacostraca</taxon>
        <taxon>Eucarida</taxon>
        <taxon>Decapoda</taxon>
        <taxon>Pleocyemata</taxon>
        <taxon>Astacidea</taxon>
        <taxon>Parastacoidea</taxon>
        <taxon>Parastacidae</taxon>
        <taxon>Cherax</taxon>
    </lineage>
</organism>
<keyword evidence="3 10" id="KW-0808">Transferase</keyword>
<dbReference type="GO" id="GO:0019367">
    <property type="term" value="P:fatty acid elongation, saturated fatty acid"/>
    <property type="evidence" value="ECO:0007669"/>
    <property type="project" value="TreeGrafter"/>
</dbReference>
<evidence type="ECO:0000256" key="3">
    <source>
        <dbReference type="ARBA" id="ARBA00022679"/>
    </source>
</evidence>
<keyword evidence="12" id="KW-1185">Reference proteome</keyword>
<feature type="transmembrane region" description="Helical" evidence="10">
    <location>
        <begin position="125"/>
        <end position="141"/>
    </location>
</feature>
<name>A0AAW0Y008_CHEQU</name>
<keyword evidence="6 10" id="KW-1133">Transmembrane helix</keyword>
<dbReference type="Proteomes" id="UP001445076">
    <property type="component" value="Unassembled WGS sequence"/>
</dbReference>
<dbReference type="Pfam" id="PF01151">
    <property type="entry name" value="ELO"/>
    <property type="match status" value="1"/>
</dbReference>
<dbReference type="GO" id="GO:0009922">
    <property type="term" value="F:fatty acid elongase activity"/>
    <property type="evidence" value="ECO:0007669"/>
    <property type="project" value="UniProtKB-EC"/>
</dbReference>
<comment type="catalytic activity">
    <reaction evidence="10">
        <text>a very-long-chain acyl-CoA + malonyl-CoA + H(+) = a very-long-chain 3-oxoacyl-CoA + CO2 + CoA</text>
        <dbReference type="Rhea" id="RHEA:32727"/>
        <dbReference type="ChEBI" id="CHEBI:15378"/>
        <dbReference type="ChEBI" id="CHEBI:16526"/>
        <dbReference type="ChEBI" id="CHEBI:57287"/>
        <dbReference type="ChEBI" id="CHEBI:57384"/>
        <dbReference type="ChEBI" id="CHEBI:90725"/>
        <dbReference type="ChEBI" id="CHEBI:90736"/>
        <dbReference type="EC" id="2.3.1.199"/>
    </reaction>
</comment>
<comment type="subcellular location">
    <subcellularLocation>
        <location evidence="1">Membrane</location>
        <topology evidence="1">Multi-pass membrane protein</topology>
    </subcellularLocation>
</comment>
<dbReference type="GO" id="GO:0034625">
    <property type="term" value="P:fatty acid elongation, monounsaturated fatty acid"/>
    <property type="evidence" value="ECO:0007669"/>
    <property type="project" value="TreeGrafter"/>
</dbReference>
<evidence type="ECO:0000256" key="8">
    <source>
        <dbReference type="ARBA" id="ARBA00023136"/>
    </source>
</evidence>
<evidence type="ECO:0000256" key="5">
    <source>
        <dbReference type="ARBA" id="ARBA00022832"/>
    </source>
</evidence>
<reference evidence="11 12" key="1">
    <citation type="journal article" date="2024" name="BMC Genomics">
        <title>Genome assembly of redclaw crayfish (Cherax quadricarinatus) provides insights into its immune adaptation and hypoxia tolerance.</title>
        <authorList>
            <person name="Liu Z."/>
            <person name="Zheng J."/>
            <person name="Li H."/>
            <person name="Fang K."/>
            <person name="Wang S."/>
            <person name="He J."/>
            <person name="Zhou D."/>
            <person name="Weng S."/>
            <person name="Chi M."/>
            <person name="Gu Z."/>
            <person name="He J."/>
            <person name="Li F."/>
            <person name="Wang M."/>
        </authorList>
    </citation>
    <scope>NUCLEOTIDE SEQUENCE [LARGE SCALE GENOMIC DNA]</scope>
    <source>
        <strain evidence="11">ZL_2023a</strain>
    </source>
</reference>
<evidence type="ECO:0000256" key="2">
    <source>
        <dbReference type="ARBA" id="ARBA00022516"/>
    </source>
</evidence>
<keyword evidence="9 10" id="KW-0275">Fatty acid biosynthesis</keyword>
<dbReference type="EMBL" id="JARKIK010000008">
    <property type="protein sequence ID" value="KAK8750133.1"/>
    <property type="molecule type" value="Genomic_DNA"/>
</dbReference>
<evidence type="ECO:0000256" key="4">
    <source>
        <dbReference type="ARBA" id="ARBA00022692"/>
    </source>
</evidence>
<dbReference type="EC" id="2.3.1.199" evidence="10"/>
<dbReference type="GO" id="GO:0005789">
    <property type="term" value="C:endoplasmic reticulum membrane"/>
    <property type="evidence" value="ECO:0007669"/>
    <property type="project" value="TreeGrafter"/>
</dbReference>
<sequence length="165" mass="19413">SRQLSRYHHRDHCLLHHPSRPHHTPRRSSALLSELAYIWVKFLHGKMSFYINLTNVEAAAGRSLYNMSYNMVMPFEGNFYGGNWVQWFDKNWGIVFYMVGAYMAVVFGLQTWMETRPAFDLRKQLFVWNVILAVFSLYGGIRSLQELIYVYTNFGLYSTYCLCGL</sequence>
<keyword evidence="2 10" id="KW-0444">Lipid biosynthesis</keyword>
<evidence type="ECO:0000256" key="7">
    <source>
        <dbReference type="ARBA" id="ARBA00023098"/>
    </source>
</evidence>
<evidence type="ECO:0000256" key="6">
    <source>
        <dbReference type="ARBA" id="ARBA00022989"/>
    </source>
</evidence>
<feature type="transmembrane region" description="Helical" evidence="10">
    <location>
        <begin position="94"/>
        <end position="113"/>
    </location>
</feature>
<keyword evidence="7 10" id="KW-0443">Lipid metabolism</keyword>
<dbReference type="InterPro" id="IPR002076">
    <property type="entry name" value="ELO_fam"/>
</dbReference>
<keyword evidence="8 10" id="KW-0472">Membrane</keyword>
<evidence type="ECO:0000313" key="11">
    <source>
        <dbReference type="EMBL" id="KAK8750133.1"/>
    </source>
</evidence>
<comment type="similarity">
    <text evidence="10">Belongs to the ELO family.</text>
</comment>
<comment type="caution">
    <text evidence="11">The sequence shown here is derived from an EMBL/GenBank/DDBJ whole genome shotgun (WGS) entry which is preliminary data.</text>
</comment>
<dbReference type="GO" id="GO:0042761">
    <property type="term" value="P:very long-chain fatty acid biosynthetic process"/>
    <property type="evidence" value="ECO:0007669"/>
    <property type="project" value="TreeGrafter"/>
</dbReference>
<evidence type="ECO:0000256" key="1">
    <source>
        <dbReference type="ARBA" id="ARBA00004141"/>
    </source>
</evidence>
<dbReference type="PANTHER" id="PTHR11157">
    <property type="entry name" value="FATTY ACID ACYL TRANSFERASE-RELATED"/>
    <property type="match status" value="1"/>
</dbReference>
<evidence type="ECO:0000313" key="12">
    <source>
        <dbReference type="Proteomes" id="UP001445076"/>
    </source>
</evidence>
<accession>A0AAW0Y008</accession>
<comment type="caution">
    <text evidence="10">Lacks conserved residue(s) required for the propagation of feature annotation.</text>
</comment>
<keyword evidence="4 10" id="KW-0812">Transmembrane</keyword>
<keyword evidence="5 10" id="KW-0276">Fatty acid metabolism</keyword>
<proteinExistence type="inferred from homology"/>
<feature type="non-terminal residue" evidence="11">
    <location>
        <position position="165"/>
    </location>
</feature>
<dbReference type="GO" id="GO:0034626">
    <property type="term" value="P:fatty acid elongation, polyunsaturated fatty acid"/>
    <property type="evidence" value="ECO:0007669"/>
    <property type="project" value="TreeGrafter"/>
</dbReference>
<dbReference type="GO" id="GO:0030148">
    <property type="term" value="P:sphingolipid biosynthetic process"/>
    <property type="evidence" value="ECO:0007669"/>
    <property type="project" value="TreeGrafter"/>
</dbReference>